<dbReference type="EMBL" id="QVXO01000027">
    <property type="protein sequence ID" value="RPJ90364.1"/>
    <property type="molecule type" value="Genomic_DNA"/>
</dbReference>
<comment type="caution">
    <text evidence="2">The sequence shown here is derived from an EMBL/GenBank/DDBJ whole genome shotgun (WGS) entry which is preliminary data.</text>
</comment>
<dbReference type="Gene3D" id="2.60.40.3940">
    <property type="match status" value="1"/>
</dbReference>
<dbReference type="Pfam" id="PF21882">
    <property type="entry name" value="Gp53-like_C"/>
    <property type="match status" value="1"/>
</dbReference>
<protein>
    <recommendedName>
        <fullName evidence="1">Putative tail fiber protein gp53-like C-terminal domain-containing protein</fullName>
    </recommendedName>
</protein>
<reference evidence="2 3" key="1">
    <citation type="submission" date="2018-08" db="EMBL/GenBank/DDBJ databases">
        <title>Achromobacter xylosoxidans Genome sequencing and assembly.</title>
        <authorList>
            <person name="Wang R."/>
            <person name="Rensing C."/>
            <person name="Li Y."/>
        </authorList>
    </citation>
    <scope>NUCLEOTIDE SEQUENCE [LARGE SCALE GENOMIC DNA]</scope>
    <source>
        <strain evidence="2 3">GD003A</strain>
    </source>
</reference>
<gene>
    <name evidence="2" type="ORF">DY367_17850</name>
</gene>
<sequence>MQASNAPIKSAVPFAESGTKNTIPVASQIGVTPGAASFADGFPPLTMTPLAAGGVPPHGADFNGIFNFLSAAVRWTQSGGGYAYDSAFSTAIGGYPRGARLRQASGNGYWLSLLDNNTSNPDIGGAGWVATGAGIATTAQAQAMSDDSVLLTPKKLVDAFTPGQVLSFVGLNQQLPGGLILKAGAFNGASGTINFPTPFPNVAFAVFGTESAVFGAESLDFVMFQYRGLDRFKFHPELRNKTGTYPNAASMRYLAIGY</sequence>
<dbReference type="RefSeq" id="WP_124260373.1">
    <property type="nucleotide sequence ID" value="NZ_CP061008.1"/>
</dbReference>
<evidence type="ECO:0000313" key="3">
    <source>
        <dbReference type="Proteomes" id="UP000285324"/>
    </source>
</evidence>
<evidence type="ECO:0000259" key="1">
    <source>
        <dbReference type="Pfam" id="PF21882"/>
    </source>
</evidence>
<proteinExistence type="predicted"/>
<dbReference type="Proteomes" id="UP000285324">
    <property type="component" value="Unassembled WGS sequence"/>
</dbReference>
<feature type="domain" description="Putative tail fiber protein gp53-like C-terminal" evidence="1">
    <location>
        <begin position="175"/>
        <end position="258"/>
    </location>
</feature>
<name>A0A424WAW5_ALCXX</name>
<organism evidence="2 3">
    <name type="scientific">Alcaligenes xylosoxydans xylosoxydans</name>
    <name type="common">Achromobacter xylosoxidans</name>
    <dbReference type="NCBI Taxonomy" id="85698"/>
    <lineage>
        <taxon>Bacteria</taxon>
        <taxon>Pseudomonadati</taxon>
        <taxon>Pseudomonadota</taxon>
        <taxon>Betaproteobacteria</taxon>
        <taxon>Burkholderiales</taxon>
        <taxon>Alcaligenaceae</taxon>
        <taxon>Achromobacter</taxon>
    </lineage>
</organism>
<dbReference type="AlphaFoldDB" id="A0A424WAW5"/>
<dbReference type="InterPro" id="IPR054075">
    <property type="entry name" value="Gp53-like_C"/>
</dbReference>
<evidence type="ECO:0000313" key="2">
    <source>
        <dbReference type="EMBL" id="RPJ90364.1"/>
    </source>
</evidence>
<accession>A0A424WAW5</accession>
<dbReference type="OrthoDB" id="1921264at2"/>